<reference evidence="2" key="1">
    <citation type="submission" date="2021-02" db="EMBL/GenBank/DDBJ databases">
        <title>Skermanella TT6 skin isolate.</title>
        <authorList>
            <person name="Lee K."/>
            <person name="Ganzorig M."/>
        </authorList>
    </citation>
    <scope>NUCLEOTIDE SEQUENCE</scope>
    <source>
        <strain evidence="2">TT6</strain>
    </source>
</reference>
<keyword evidence="2" id="KW-0614">Plasmid</keyword>
<keyword evidence="3" id="KW-1185">Reference proteome</keyword>
<proteinExistence type="predicted"/>
<gene>
    <name evidence="2" type="ORF">IGS68_33670</name>
</gene>
<dbReference type="RefSeq" id="WP_201083736.1">
    <property type="nucleotide sequence ID" value="NZ_CP067423.1"/>
</dbReference>
<evidence type="ECO:0000313" key="2">
    <source>
        <dbReference type="EMBL" id="QQP93869.1"/>
    </source>
</evidence>
<feature type="region of interest" description="Disordered" evidence="1">
    <location>
        <begin position="66"/>
        <end position="85"/>
    </location>
</feature>
<evidence type="ECO:0000313" key="3">
    <source>
        <dbReference type="Proteomes" id="UP000595197"/>
    </source>
</evidence>
<geneLocation type="plasmid" evidence="2 3">
    <name>pTT6-3</name>
</geneLocation>
<evidence type="ECO:0000256" key="1">
    <source>
        <dbReference type="SAM" id="MobiDB-lite"/>
    </source>
</evidence>
<name>A0ABX7BHM2_9PROT</name>
<dbReference type="Proteomes" id="UP000595197">
    <property type="component" value="Plasmid pTT6-3"/>
</dbReference>
<sequence>MNKTILPFANESESLGIGDLTIDNRTDRVSIYGSIDLTRDKGGLEHARILKAVLDKVVQALETERNLPDKIAPPDMPDEVANPFQ</sequence>
<dbReference type="EMBL" id="CP067423">
    <property type="protein sequence ID" value="QQP93869.1"/>
    <property type="molecule type" value="Genomic_DNA"/>
</dbReference>
<accession>A0ABX7BHM2</accession>
<organism evidence="2 3">
    <name type="scientific">Skermanella cutis</name>
    <dbReference type="NCBI Taxonomy" id="2775420"/>
    <lineage>
        <taxon>Bacteria</taxon>
        <taxon>Pseudomonadati</taxon>
        <taxon>Pseudomonadota</taxon>
        <taxon>Alphaproteobacteria</taxon>
        <taxon>Rhodospirillales</taxon>
        <taxon>Azospirillaceae</taxon>
        <taxon>Skermanella</taxon>
    </lineage>
</organism>
<protein>
    <submittedName>
        <fullName evidence="2">Uncharacterized protein</fullName>
    </submittedName>
</protein>